<comment type="cofactor">
    <cofactor evidence="2">
        <name>a divalent metal cation</name>
        <dbReference type="ChEBI" id="CHEBI:60240"/>
    </cofactor>
</comment>
<dbReference type="GO" id="GO:0005886">
    <property type="term" value="C:plasma membrane"/>
    <property type="evidence" value="ECO:0007669"/>
    <property type="project" value="UniProtKB-SubCell"/>
</dbReference>
<dbReference type="STRING" id="642780.SAMN04488570_0232"/>
<dbReference type="FunFam" id="3.30.565.10:FF:000006">
    <property type="entry name" value="Sensor histidine kinase WalK"/>
    <property type="match status" value="1"/>
</dbReference>
<dbReference type="InterPro" id="IPR035965">
    <property type="entry name" value="PAS-like_dom_sf"/>
</dbReference>
<dbReference type="PROSITE" id="PS50113">
    <property type="entry name" value="PAC"/>
    <property type="match status" value="1"/>
</dbReference>
<reference evidence="15" key="1">
    <citation type="submission" date="2016-10" db="EMBL/GenBank/DDBJ databases">
        <authorList>
            <person name="Varghese N."/>
            <person name="Submissions S."/>
        </authorList>
    </citation>
    <scope>NUCLEOTIDE SEQUENCE [LARGE SCALE GENOMIC DNA]</scope>
    <source>
        <strain evidence="15">DSM 22127</strain>
    </source>
</reference>
<feature type="compositionally biased region" description="Basic and acidic residues" evidence="10">
    <location>
        <begin position="230"/>
        <end position="261"/>
    </location>
</feature>
<dbReference type="EC" id="2.7.13.3" evidence="4"/>
<dbReference type="SMART" id="SM00387">
    <property type="entry name" value="HATPase_c"/>
    <property type="match status" value="1"/>
</dbReference>
<dbReference type="Pfam" id="PF13426">
    <property type="entry name" value="PAS_9"/>
    <property type="match status" value="1"/>
</dbReference>
<dbReference type="PROSITE" id="PS50112">
    <property type="entry name" value="PAS"/>
    <property type="match status" value="1"/>
</dbReference>
<comment type="subcellular location">
    <subcellularLocation>
        <location evidence="3">Cell membrane</location>
    </subcellularLocation>
</comment>
<dbReference type="FunFam" id="1.10.287.130:FF:000001">
    <property type="entry name" value="Two-component sensor histidine kinase"/>
    <property type="match status" value="1"/>
</dbReference>
<dbReference type="InterPro" id="IPR003594">
    <property type="entry name" value="HATPase_dom"/>
</dbReference>
<keyword evidence="15" id="KW-1185">Reference proteome</keyword>
<dbReference type="OrthoDB" id="3272969at2"/>
<evidence type="ECO:0000256" key="1">
    <source>
        <dbReference type="ARBA" id="ARBA00000085"/>
    </source>
</evidence>
<dbReference type="PANTHER" id="PTHR43711">
    <property type="entry name" value="TWO-COMPONENT HISTIDINE KINASE"/>
    <property type="match status" value="1"/>
</dbReference>
<keyword evidence="9" id="KW-0472">Membrane</keyword>
<gene>
    <name evidence="14" type="ORF">SAMN04488570_0232</name>
</gene>
<name>A0A1H1LI95_9ACTN</name>
<dbReference type="InterPro" id="IPR000700">
    <property type="entry name" value="PAS-assoc_C"/>
</dbReference>
<evidence type="ECO:0000256" key="10">
    <source>
        <dbReference type="SAM" id="MobiDB-lite"/>
    </source>
</evidence>
<dbReference type="Proteomes" id="UP000198859">
    <property type="component" value="Chromosome I"/>
</dbReference>
<dbReference type="InterPro" id="IPR013656">
    <property type="entry name" value="PAS_4"/>
</dbReference>
<feature type="domain" description="PAS" evidence="12">
    <location>
        <begin position="126"/>
        <end position="179"/>
    </location>
</feature>
<evidence type="ECO:0000313" key="15">
    <source>
        <dbReference type="Proteomes" id="UP000198859"/>
    </source>
</evidence>
<dbReference type="Gene3D" id="3.30.565.10">
    <property type="entry name" value="Histidine kinase-like ATPase, C-terminal domain"/>
    <property type="match status" value="1"/>
</dbReference>
<organism evidence="14 15">
    <name type="scientific">Nocardioides scoriae</name>
    <dbReference type="NCBI Taxonomy" id="642780"/>
    <lineage>
        <taxon>Bacteria</taxon>
        <taxon>Bacillati</taxon>
        <taxon>Actinomycetota</taxon>
        <taxon>Actinomycetes</taxon>
        <taxon>Propionibacteriales</taxon>
        <taxon>Nocardioidaceae</taxon>
        <taxon>Nocardioides</taxon>
    </lineage>
</organism>
<dbReference type="SUPFAM" id="SSF47384">
    <property type="entry name" value="Homodimeric domain of signal transducing histidine kinase"/>
    <property type="match status" value="1"/>
</dbReference>
<feature type="region of interest" description="Disordered" evidence="10">
    <location>
        <begin position="210"/>
        <end position="271"/>
    </location>
</feature>
<keyword evidence="8" id="KW-0902">Two-component regulatory system</keyword>
<evidence type="ECO:0000259" key="12">
    <source>
        <dbReference type="PROSITE" id="PS50112"/>
    </source>
</evidence>
<keyword evidence="7" id="KW-0418">Kinase</keyword>
<dbReference type="EMBL" id="LT629757">
    <property type="protein sequence ID" value="SDR74311.1"/>
    <property type="molecule type" value="Genomic_DNA"/>
</dbReference>
<feature type="domain" description="Histidine kinase" evidence="11">
    <location>
        <begin position="342"/>
        <end position="561"/>
    </location>
</feature>
<dbReference type="SUPFAM" id="SSF55874">
    <property type="entry name" value="ATPase domain of HSP90 chaperone/DNA topoisomerase II/histidine kinase"/>
    <property type="match status" value="1"/>
</dbReference>
<sequence length="584" mass="63511">MGPSPHRDAPDLDSVLDAVPMLVVVIDRETQHVVRMNRIALHTLECTPEQVIGVRWQELVDEQTAPVMHAAMSGERSTMGLESTITSGSGHPRRVLWSVGRALESTAMTADHVVLTGLDVTPTGPPQGLFSHVVKGKSTPMIVGTDLAGRVTLFNSTAEHVLGRSACDMVGRALPAELFEQAEIAERAHRLGVPADLTLLTRDLSGLDRRRSDVDLGPLDRRQRRGGGPQDRRGGGPGDRRDRRSGSADDRRSGGAQDRRGSGAQPRDWTLIRSDGARLTASVSITRVAGDSTDHVGYLAIAEDVTEQRRTRNLLIAGLEKEAEAVRRLRELDRARTDFVATVSHELRTPITSILGYVEVLLDAVADQPPSVHHDMLEAVRRNGERMHSLAENLLTLSSFEAGEFSMKVTSLDLRTVVERAEQALRPFIDERRLTTSFELPSHPVPVQGDLAHLERVLLNLMSNALKFTEDGGRVTCRLSSCHGQAVLEVVDTGIGVPAAEQGQLFTRFFRSSTAEKRAIQGTGIGLNVVDAIVRRHGGVIEVDSEEGRGTSMLVRLPLHVTRDPDPVTTTDAPQQSAGVLVDS</sequence>
<dbReference type="SUPFAM" id="SSF55785">
    <property type="entry name" value="PYP-like sensor domain (PAS domain)"/>
    <property type="match status" value="2"/>
</dbReference>
<evidence type="ECO:0000259" key="13">
    <source>
        <dbReference type="PROSITE" id="PS50113"/>
    </source>
</evidence>
<accession>A0A1H1LI95</accession>
<feature type="compositionally biased region" description="Basic and acidic residues" evidence="10">
    <location>
        <begin position="210"/>
        <end position="221"/>
    </location>
</feature>
<dbReference type="Gene3D" id="3.30.450.20">
    <property type="entry name" value="PAS domain"/>
    <property type="match status" value="2"/>
</dbReference>
<keyword evidence="6" id="KW-0808">Transferase</keyword>
<evidence type="ECO:0000313" key="14">
    <source>
        <dbReference type="EMBL" id="SDR74311.1"/>
    </source>
</evidence>
<dbReference type="PANTHER" id="PTHR43711:SF1">
    <property type="entry name" value="HISTIDINE KINASE 1"/>
    <property type="match status" value="1"/>
</dbReference>
<dbReference type="PROSITE" id="PS50109">
    <property type="entry name" value="HIS_KIN"/>
    <property type="match status" value="1"/>
</dbReference>
<dbReference type="InterPro" id="IPR036097">
    <property type="entry name" value="HisK_dim/P_sf"/>
</dbReference>
<evidence type="ECO:0000256" key="2">
    <source>
        <dbReference type="ARBA" id="ARBA00001968"/>
    </source>
</evidence>
<dbReference type="InterPro" id="IPR003661">
    <property type="entry name" value="HisK_dim/P_dom"/>
</dbReference>
<dbReference type="Pfam" id="PF02518">
    <property type="entry name" value="HATPase_c"/>
    <property type="match status" value="1"/>
</dbReference>
<dbReference type="SMART" id="SM00388">
    <property type="entry name" value="HisKA"/>
    <property type="match status" value="1"/>
</dbReference>
<proteinExistence type="predicted"/>
<dbReference type="Pfam" id="PF08448">
    <property type="entry name" value="PAS_4"/>
    <property type="match status" value="1"/>
</dbReference>
<evidence type="ECO:0000256" key="5">
    <source>
        <dbReference type="ARBA" id="ARBA00022553"/>
    </source>
</evidence>
<evidence type="ECO:0000256" key="3">
    <source>
        <dbReference type="ARBA" id="ARBA00004236"/>
    </source>
</evidence>
<dbReference type="GO" id="GO:0005509">
    <property type="term" value="F:calcium ion binding"/>
    <property type="evidence" value="ECO:0007669"/>
    <property type="project" value="UniProtKB-ARBA"/>
</dbReference>
<dbReference type="InterPro" id="IPR005467">
    <property type="entry name" value="His_kinase_dom"/>
</dbReference>
<dbReference type="InterPro" id="IPR004358">
    <property type="entry name" value="Sig_transdc_His_kin-like_C"/>
</dbReference>
<dbReference type="Gene3D" id="1.10.287.130">
    <property type="match status" value="1"/>
</dbReference>
<keyword evidence="5" id="KW-0597">Phosphoprotein</keyword>
<feature type="region of interest" description="Disordered" evidence="10">
    <location>
        <begin position="563"/>
        <end position="584"/>
    </location>
</feature>
<evidence type="ECO:0000256" key="7">
    <source>
        <dbReference type="ARBA" id="ARBA00022777"/>
    </source>
</evidence>
<evidence type="ECO:0000256" key="6">
    <source>
        <dbReference type="ARBA" id="ARBA00022679"/>
    </source>
</evidence>
<evidence type="ECO:0000259" key="11">
    <source>
        <dbReference type="PROSITE" id="PS50109"/>
    </source>
</evidence>
<evidence type="ECO:0000256" key="4">
    <source>
        <dbReference type="ARBA" id="ARBA00012438"/>
    </source>
</evidence>
<dbReference type="InterPro" id="IPR036890">
    <property type="entry name" value="HATPase_C_sf"/>
</dbReference>
<evidence type="ECO:0000256" key="8">
    <source>
        <dbReference type="ARBA" id="ARBA00023012"/>
    </source>
</evidence>
<dbReference type="InterPro" id="IPR000014">
    <property type="entry name" value="PAS"/>
</dbReference>
<dbReference type="RefSeq" id="WP_157682659.1">
    <property type="nucleotide sequence ID" value="NZ_LT629757.1"/>
</dbReference>
<protein>
    <recommendedName>
        <fullName evidence="4">histidine kinase</fullName>
        <ecNumber evidence="4">2.7.13.3</ecNumber>
    </recommendedName>
</protein>
<dbReference type="AlphaFoldDB" id="A0A1H1LI95"/>
<evidence type="ECO:0000256" key="9">
    <source>
        <dbReference type="ARBA" id="ARBA00023136"/>
    </source>
</evidence>
<comment type="catalytic activity">
    <reaction evidence="1">
        <text>ATP + protein L-histidine = ADP + protein N-phospho-L-histidine.</text>
        <dbReference type="EC" id="2.7.13.3"/>
    </reaction>
</comment>
<dbReference type="SMART" id="SM00091">
    <property type="entry name" value="PAS"/>
    <property type="match status" value="2"/>
</dbReference>
<dbReference type="GO" id="GO:0000155">
    <property type="term" value="F:phosphorelay sensor kinase activity"/>
    <property type="evidence" value="ECO:0007669"/>
    <property type="project" value="InterPro"/>
</dbReference>
<dbReference type="InterPro" id="IPR050736">
    <property type="entry name" value="Sensor_HK_Regulatory"/>
</dbReference>
<dbReference type="PRINTS" id="PR00344">
    <property type="entry name" value="BCTRLSENSOR"/>
</dbReference>
<feature type="domain" description="PAC" evidence="13">
    <location>
        <begin position="265"/>
        <end position="317"/>
    </location>
</feature>
<dbReference type="CDD" id="cd00082">
    <property type="entry name" value="HisKA"/>
    <property type="match status" value="1"/>
</dbReference>
<dbReference type="Pfam" id="PF00512">
    <property type="entry name" value="HisKA"/>
    <property type="match status" value="1"/>
</dbReference>